<accession>A0ABW6Z5N4</accession>
<reference evidence="2 3" key="1">
    <citation type="submission" date="2024-10" db="EMBL/GenBank/DDBJ databases">
        <title>The Natural Products Discovery Center: Release of the First 8490 Sequenced Strains for Exploring Actinobacteria Biosynthetic Diversity.</title>
        <authorList>
            <person name="Kalkreuter E."/>
            <person name="Kautsar S.A."/>
            <person name="Yang D."/>
            <person name="Bader C.D."/>
            <person name="Teijaro C.N."/>
            <person name="Fluegel L."/>
            <person name="Davis C.M."/>
            <person name="Simpson J.R."/>
            <person name="Lauterbach L."/>
            <person name="Steele A.D."/>
            <person name="Gui C."/>
            <person name="Meng S."/>
            <person name="Li G."/>
            <person name="Viehrig K."/>
            <person name="Ye F."/>
            <person name="Su P."/>
            <person name="Kiefer A.F."/>
            <person name="Nichols A."/>
            <person name="Cepeda A.J."/>
            <person name="Yan W."/>
            <person name="Fan B."/>
            <person name="Jiang Y."/>
            <person name="Adhikari A."/>
            <person name="Zheng C.-J."/>
            <person name="Schuster L."/>
            <person name="Cowan T.M."/>
            <person name="Smanski M.J."/>
            <person name="Chevrette M.G."/>
            <person name="De Carvalho L.P.S."/>
            <person name="Shen B."/>
        </authorList>
    </citation>
    <scope>NUCLEOTIDE SEQUENCE [LARGE SCALE GENOMIC DNA]</scope>
    <source>
        <strain evidence="2 3">NPDC013366</strain>
    </source>
</reference>
<gene>
    <name evidence="2" type="ORF">ACF1HC_33455</name>
</gene>
<dbReference type="RefSeq" id="WP_244405812.1">
    <property type="nucleotide sequence ID" value="NZ_JBFACJ010000040.1"/>
</dbReference>
<dbReference type="EMBL" id="JBICBM010000020">
    <property type="protein sequence ID" value="MFF9886461.1"/>
    <property type="molecule type" value="Genomic_DNA"/>
</dbReference>
<dbReference type="Proteomes" id="UP001603418">
    <property type="component" value="Unassembled WGS sequence"/>
</dbReference>
<protein>
    <submittedName>
        <fullName evidence="2">Uncharacterized protein</fullName>
    </submittedName>
</protein>
<feature type="region of interest" description="Disordered" evidence="1">
    <location>
        <begin position="173"/>
        <end position="209"/>
    </location>
</feature>
<organism evidence="2 3">
    <name type="scientific">Streptomyces eurythermus</name>
    <dbReference type="NCBI Taxonomy" id="42237"/>
    <lineage>
        <taxon>Bacteria</taxon>
        <taxon>Bacillati</taxon>
        <taxon>Actinomycetota</taxon>
        <taxon>Actinomycetes</taxon>
        <taxon>Kitasatosporales</taxon>
        <taxon>Streptomycetaceae</taxon>
        <taxon>Streptomyces</taxon>
    </lineage>
</organism>
<evidence type="ECO:0000313" key="2">
    <source>
        <dbReference type="EMBL" id="MFF9886461.1"/>
    </source>
</evidence>
<evidence type="ECO:0000313" key="3">
    <source>
        <dbReference type="Proteomes" id="UP001603418"/>
    </source>
</evidence>
<evidence type="ECO:0000256" key="1">
    <source>
        <dbReference type="SAM" id="MobiDB-lite"/>
    </source>
</evidence>
<comment type="caution">
    <text evidence="2">The sequence shown here is derived from an EMBL/GenBank/DDBJ whole genome shotgun (WGS) entry which is preliminary data.</text>
</comment>
<sequence>MRALPTSAVRRLPHGQPTSTIPDFFFQETILRDPDFELYDNVGRDADQIAAARYGIATDNDLLRWAKRDAENFLARHPLPEQDLPTPDLTPYLDALAAAETPAEASAVTQRLLDAAHPLLHAISNYLVAAARWRDQNRGAELGSPPKMLMTAASHSLSVLALAHQADLAILRAEYDPAPAPPSPQQGPKAPGLPPSPPSAPPAGPTPGR</sequence>
<name>A0ABW6Z5N4_9ACTN</name>
<feature type="compositionally biased region" description="Pro residues" evidence="1">
    <location>
        <begin position="178"/>
        <end position="209"/>
    </location>
</feature>
<keyword evidence="3" id="KW-1185">Reference proteome</keyword>
<proteinExistence type="predicted"/>